<dbReference type="InterPro" id="IPR034732">
    <property type="entry name" value="EPHD"/>
</dbReference>
<dbReference type="SMART" id="SM00249">
    <property type="entry name" value="PHD"/>
    <property type="match status" value="2"/>
</dbReference>
<dbReference type="Gene3D" id="1.20.920.10">
    <property type="entry name" value="Bromodomain-like"/>
    <property type="match status" value="1"/>
</dbReference>
<evidence type="ECO:0000313" key="16">
    <source>
        <dbReference type="Proteomes" id="UP000053319"/>
    </source>
</evidence>
<dbReference type="PROSITE" id="PS50812">
    <property type="entry name" value="PWWP"/>
    <property type="match status" value="1"/>
</dbReference>
<feature type="region of interest" description="Disordered" evidence="10">
    <location>
        <begin position="1372"/>
        <end position="1412"/>
    </location>
</feature>
<dbReference type="GO" id="GO:0006325">
    <property type="term" value="P:chromatin organization"/>
    <property type="evidence" value="ECO:0007669"/>
    <property type="project" value="UniProtKB-ARBA"/>
</dbReference>
<evidence type="ECO:0000259" key="13">
    <source>
        <dbReference type="PROSITE" id="PS50812"/>
    </source>
</evidence>
<dbReference type="Proteomes" id="UP000053319">
    <property type="component" value="Unassembled WGS sequence"/>
</dbReference>
<dbReference type="HOGENOM" id="CLU_003589_0_0_1"/>
<feature type="region of interest" description="Disordered" evidence="10">
    <location>
        <begin position="306"/>
        <end position="338"/>
    </location>
</feature>
<dbReference type="PROSITE" id="PS50016">
    <property type="entry name" value="ZF_PHD_2"/>
    <property type="match status" value="1"/>
</dbReference>
<dbReference type="GO" id="GO:0006357">
    <property type="term" value="P:regulation of transcription by RNA polymerase II"/>
    <property type="evidence" value="ECO:0007669"/>
    <property type="project" value="TreeGrafter"/>
</dbReference>
<feature type="domain" description="PWWP" evidence="13">
    <location>
        <begin position="1425"/>
        <end position="1495"/>
    </location>
</feature>
<feature type="domain" description="PHD-type" evidence="14">
    <location>
        <begin position="184"/>
        <end position="298"/>
    </location>
</feature>
<keyword evidence="3" id="KW-0677">Repeat</keyword>
<dbReference type="OrthoDB" id="20839at2759"/>
<dbReference type="FunFam" id="3.30.40.10:FF:000008">
    <property type="entry name" value="Bromodomain containing 1, isoform CRA_a"/>
    <property type="match status" value="1"/>
</dbReference>
<dbReference type="PANTHER" id="PTHR13793">
    <property type="entry name" value="PHD FINGER PROTEINS"/>
    <property type="match status" value="1"/>
</dbReference>
<evidence type="ECO:0000259" key="11">
    <source>
        <dbReference type="PROSITE" id="PS50014"/>
    </source>
</evidence>
<dbReference type="SUPFAM" id="SSF57903">
    <property type="entry name" value="FYVE/PHD zinc finger"/>
    <property type="match status" value="1"/>
</dbReference>
<evidence type="ECO:0000256" key="6">
    <source>
        <dbReference type="ARBA" id="ARBA00023117"/>
    </source>
</evidence>
<evidence type="ECO:0000256" key="10">
    <source>
        <dbReference type="SAM" id="MobiDB-lite"/>
    </source>
</evidence>
<dbReference type="GO" id="GO:0005634">
    <property type="term" value="C:nucleus"/>
    <property type="evidence" value="ECO:0007669"/>
    <property type="project" value="UniProtKB-SubCell"/>
</dbReference>
<feature type="compositionally biased region" description="Polar residues" evidence="10">
    <location>
        <begin position="1070"/>
        <end position="1090"/>
    </location>
</feature>
<feature type="compositionally biased region" description="Basic and acidic residues" evidence="10">
    <location>
        <begin position="674"/>
        <end position="730"/>
    </location>
</feature>
<evidence type="ECO:0000256" key="8">
    <source>
        <dbReference type="PROSITE-ProRule" id="PRU00035"/>
    </source>
</evidence>
<dbReference type="InterPro" id="IPR001487">
    <property type="entry name" value="Bromodomain"/>
</dbReference>
<dbReference type="InterPro" id="IPR050701">
    <property type="entry name" value="Histone_Mod_Regulator"/>
</dbReference>
<dbReference type="OMA" id="WPAVIFE"/>
<dbReference type="InterPro" id="IPR019787">
    <property type="entry name" value="Znf_PHD-finger"/>
</dbReference>
<feature type="compositionally biased region" description="Basic and acidic residues" evidence="10">
    <location>
        <begin position="1188"/>
        <end position="1219"/>
    </location>
</feature>
<dbReference type="EMBL" id="JH719440">
    <property type="protein sequence ID" value="EJF58070.1"/>
    <property type="molecule type" value="Genomic_DNA"/>
</dbReference>
<evidence type="ECO:0000256" key="9">
    <source>
        <dbReference type="PROSITE-ProRule" id="PRU00146"/>
    </source>
</evidence>
<dbReference type="SMART" id="SM00293">
    <property type="entry name" value="PWWP"/>
    <property type="match status" value="1"/>
</dbReference>
<dbReference type="InterPro" id="IPR011011">
    <property type="entry name" value="Znf_FYVE_PHD"/>
</dbReference>
<feature type="region of interest" description="Disordered" evidence="10">
    <location>
        <begin position="823"/>
        <end position="858"/>
    </location>
</feature>
<feature type="compositionally biased region" description="Acidic residues" evidence="10">
    <location>
        <begin position="1158"/>
        <end position="1169"/>
    </location>
</feature>
<dbReference type="FunFam" id="3.30.40.10:FF:000007">
    <property type="entry name" value="Bromodomain containing 1, isoform CRA_b"/>
    <property type="match status" value="1"/>
</dbReference>
<dbReference type="Gene3D" id="3.30.40.10">
    <property type="entry name" value="Zinc/RING finger domain, C3HC4 (zinc finger)"/>
    <property type="match status" value="2"/>
</dbReference>
<feature type="compositionally biased region" description="Pro residues" evidence="10">
    <location>
        <begin position="996"/>
        <end position="1012"/>
    </location>
</feature>
<feature type="compositionally biased region" description="Polar residues" evidence="10">
    <location>
        <begin position="1550"/>
        <end position="1565"/>
    </location>
</feature>
<dbReference type="InterPro" id="IPR019786">
    <property type="entry name" value="Zinc_finger_PHD-type_CS"/>
</dbReference>
<dbReference type="GO" id="GO:0008270">
    <property type="term" value="F:zinc ion binding"/>
    <property type="evidence" value="ECO:0007669"/>
    <property type="project" value="UniProtKB-KW"/>
</dbReference>
<feature type="region of interest" description="Disordered" evidence="10">
    <location>
        <begin position="1322"/>
        <end position="1341"/>
    </location>
</feature>
<evidence type="ECO:0000259" key="14">
    <source>
        <dbReference type="PROSITE" id="PS51805"/>
    </source>
</evidence>
<evidence type="ECO:0000256" key="1">
    <source>
        <dbReference type="ARBA" id="ARBA00004123"/>
    </source>
</evidence>
<keyword evidence="6 8" id="KW-0103">Bromodomain</keyword>
<dbReference type="CDD" id="cd04369">
    <property type="entry name" value="Bromodomain"/>
    <property type="match status" value="1"/>
</dbReference>
<dbReference type="Pfam" id="PF00439">
    <property type="entry name" value="Bromodomain"/>
    <property type="match status" value="1"/>
</dbReference>
<dbReference type="SMART" id="SM00297">
    <property type="entry name" value="BROMO"/>
    <property type="match status" value="1"/>
</dbReference>
<feature type="compositionally biased region" description="Pro residues" evidence="10">
    <location>
        <begin position="1173"/>
        <end position="1187"/>
    </location>
</feature>
<evidence type="ECO:0000256" key="4">
    <source>
        <dbReference type="ARBA" id="ARBA00022771"/>
    </source>
</evidence>
<feature type="compositionally biased region" description="Low complexity" evidence="10">
    <location>
        <begin position="1390"/>
        <end position="1404"/>
    </location>
</feature>
<evidence type="ECO:0000256" key="5">
    <source>
        <dbReference type="ARBA" id="ARBA00022833"/>
    </source>
</evidence>
<dbReference type="Pfam" id="PF13831">
    <property type="entry name" value="PHD_2"/>
    <property type="match status" value="1"/>
</dbReference>
<feature type="region of interest" description="Disordered" evidence="10">
    <location>
        <begin position="644"/>
        <end position="740"/>
    </location>
</feature>
<dbReference type="CDD" id="cd15492">
    <property type="entry name" value="PHD_BRPF_JADE_like"/>
    <property type="match status" value="1"/>
</dbReference>
<dbReference type="PANTHER" id="PTHR13793:SF107">
    <property type="entry name" value="BROMODOMAIN-CONTAINING PROTEIN HOMOLOG"/>
    <property type="match status" value="1"/>
</dbReference>
<keyword evidence="7" id="KW-0539">Nucleus</keyword>
<dbReference type="InterPro" id="IPR001965">
    <property type="entry name" value="Znf_PHD"/>
</dbReference>
<feature type="domain" description="PHD-type" evidence="12">
    <location>
        <begin position="130"/>
        <end position="180"/>
    </location>
</feature>
<feature type="region of interest" description="Disordered" evidence="10">
    <location>
        <begin position="1549"/>
        <end position="1574"/>
    </location>
</feature>
<dbReference type="Pfam" id="PF00855">
    <property type="entry name" value="PWWP"/>
    <property type="match status" value="1"/>
</dbReference>
<feature type="compositionally biased region" description="Polar residues" evidence="10">
    <location>
        <begin position="910"/>
        <end position="930"/>
    </location>
</feature>
<evidence type="ECO:0000313" key="15">
    <source>
        <dbReference type="EMBL" id="EJF58070.1"/>
    </source>
</evidence>
<feature type="region of interest" description="Disordered" evidence="10">
    <location>
        <begin position="753"/>
        <end position="808"/>
    </location>
</feature>
<keyword evidence="5" id="KW-0862">Zinc</keyword>
<evidence type="ECO:0000259" key="12">
    <source>
        <dbReference type="PROSITE" id="PS50016"/>
    </source>
</evidence>
<sequence length="1592" mass="175654">MARGVASPAPNPLPKVSFVRVNDEISRQTTGVADQIARSYGYNGPSMFQQEKHYIRYIEPLESDLAVQVEYDMDEQDQEWVDALNAERKAQHLDKITYETFEIVMDRLEKEWFDLTKNIPKTDIALPSEDSTCAICDDSEGENANAIVFCDGCNLAVHQDCYGVPYIPEGQWLCRKCTVSPENPVSCILCPNEGGAFKQTVSGDWVHLLCAIWVPETAVANEVFMEPITGVEKISKQRWRLRCSICDEKHGACIQCTKPSCFTAFHATCARKEKLLMPMKASQGSEAPVLACYCEKHLPPEQQKVRAAALQNEPDDGDEVDGHTQAPKSSKSARAYNKTYKPGPPLVPKIIVNRIMQYISRIHVRHKQEFVHLVCRYWSLKREARRGAPLLKRLHLEPWTALSGSKQQTDQEKAVKLDLMKVLRNDLEKLHTIADLVRRRERVKQAQAEAIQDVLLHFLFPHEGPLRLAFQKITAHDRQHSYFKTPVNKTEVPDYYDVIKSPMWWDKIDQKLDRHEYLDLAEFKRDINLVLDNAITYNQPASAYYKTAIRIRNAAQAPLAELDKLVHHPAGTAPDAEPVVNGKIEETEAQSTQLDVPMPQIGDLEPPLDILDLLMSEESIRQDTNLILTTTPIESLLNFELPLIRPPAPPPPPVKRPSSESPLEQERKRRRIAKEKEEKEKEKEIEKEKETEKEKEREREEEKEREKEKGKKGKYDRSAALKRAREERQAALDASPGFRLTRTRAGAVAVAAFEGEAGGTSETPDGGSAAEDQLSVEASSSTAPPDKPKRQRKSMAPPGQDMPITVQDVDSWQSFKLFEQGWILPADHKRRGRATVERPPQPPSRKRTKTSKSPTSVDITINGLLISFDDHAGHKKTHNANVSMESTDGEVTHPSAEDATAGDVAPNNADPGSSRVNGPAPSDSQDTTSAEALRAPSSEAPTKLSEIPIPALPELSASPTAAEAIRQPSPKPPSRARSKSPASAPLQLPETVRDPPSSPPPSSPSPSPLPPHEQPEPETSAASHDQGVPEPSTVEALGAPPEAIDEDIEIDVVTVSSPAPVLAQPEASLPLSTEASTLRSASDTGPQSPSVPEATLEPKPETAPAAEATQEPKSVPEPSIIESPGRNVPETAGAQLHDSRQSLQEALEPPAKPFAPEPDPDETEDEFIDGSEPPKPPQPLDMSPPPELRMRQELKADQPDRMDVDEPQHIEVEGPKGSDVEQQVPLEPVSPEIDLAEPTSLAPSSPTHPARPTAVIEHQLQTADQSESETRPDVDVPQEKAQAHEETTTVPAEESQPTRQEEEEDRRPRKIIWIDVLDTPAIRREKAKQKKLEKEARKRRGVEAFVPAQPIAGPSRLAKAFDADAMDVDSDLTDLTDLDSDATEDDESVPRPASSARPKPAAPAQKDEPREPGMIVLGEDEKVEGGTLVWAKTGSFPYWPAVVFEEDDPEVPPNVLAIAPDIRDNGIALVRFYEKKSKSNWSWVKVKNMRYLGEDDGLDAAMLAPTSRYQKWRSAAKRAECRDAFQDALAEMEGEDETQANILIGAGAAVSSTGQPQPPISNTSGRMPPLTEEPNATIEAAMGADSPMTEVE</sequence>
<organism evidence="15 16">
    <name type="scientific">Dichomitus squalens (strain LYAD-421)</name>
    <name type="common">Western red white-rot fungus</name>
    <dbReference type="NCBI Taxonomy" id="732165"/>
    <lineage>
        <taxon>Eukaryota</taxon>
        <taxon>Fungi</taxon>
        <taxon>Dikarya</taxon>
        <taxon>Basidiomycota</taxon>
        <taxon>Agaricomycotina</taxon>
        <taxon>Agaricomycetes</taxon>
        <taxon>Polyporales</taxon>
        <taxon>Polyporaceae</taxon>
        <taxon>Dichomitus</taxon>
    </lineage>
</organism>
<feature type="domain" description="Bromo" evidence="11">
    <location>
        <begin position="483"/>
        <end position="545"/>
    </location>
</feature>
<gene>
    <name evidence="15" type="ORF">DICSQDRAFT_182787</name>
</gene>
<comment type="subcellular location">
    <subcellularLocation>
        <location evidence="1">Nucleus</location>
    </subcellularLocation>
</comment>
<dbReference type="SUPFAM" id="SSF47370">
    <property type="entry name" value="Bromodomain"/>
    <property type="match status" value="1"/>
</dbReference>
<dbReference type="Pfam" id="PF13832">
    <property type="entry name" value="zf-HC5HC2H_2"/>
    <property type="match status" value="1"/>
</dbReference>
<dbReference type="RefSeq" id="XP_007369176.1">
    <property type="nucleotide sequence ID" value="XM_007369114.1"/>
</dbReference>
<dbReference type="Pfam" id="PF10513">
    <property type="entry name" value="EPL1"/>
    <property type="match status" value="1"/>
</dbReference>
<feature type="compositionally biased region" description="Basic and acidic residues" evidence="10">
    <location>
        <begin position="1268"/>
        <end position="1287"/>
    </location>
</feature>
<keyword evidence="4 9" id="KW-0863">Zinc-finger</keyword>
<dbReference type="PRINTS" id="PR00503">
    <property type="entry name" value="BROMODOMAIN"/>
</dbReference>
<dbReference type="PROSITE" id="PS51805">
    <property type="entry name" value="EPHD"/>
    <property type="match status" value="1"/>
</dbReference>
<protein>
    <submittedName>
        <fullName evidence="15">Uncharacterized protein</fullName>
    </submittedName>
</protein>
<feature type="region of interest" description="Disordered" evidence="10">
    <location>
        <begin position="874"/>
        <end position="1311"/>
    </location>
</feature>
<evidence type="ECO:0000256" key="2">
    <source>
        <dbReference type="ARBA" id="ARBA00022723"/>
    </source>
</evidence>
<dbReference type="PROSITE" id="PS50014">
    <property type="entry name" value="BROMODOMAIN_2"/>
    <property type="match status" value="1"/>
</dbReference>
<dbReference type="InterPro" id="IPR013083">
    <property type="entry name" value="Znf_RING/FYVE/PHD"/>
</dbReference>
<evidence type="ECO:0000256" key="3">
    <source>
        <dbReference type="ARBA" id="ARBA00022737"/>
    </source>
</evidence>
<name>R7SQN0_DICSQ</name>
<evidence type="ECO:0000256" key="7">
    <source>
        <dbReference type="ARBA" id="ARBA00023242"/>
    </source>
</evidence>
<accession>R7SQN0</accession>
<dbReference type="KEGG" id="dsq:DICSQDRAFT_182787"/>
<reference evidence="15 16" key="1">
    <citation type="journal article" date="2012" name="Science">
        <title>The Paleozoic origin of enzymatic lignin decomposition reconstructed from 31 fungal genomes.</title>
        <authorList>
            <person name="Floudas D."/>
            <person name="Binder M."/>
            <person name="Riley R."/>
            <person name="Barry K."/>
            <person name="Blanchette R.A."/>
            <person name="Henrissat B."/>
            <person name="Martinez A.T."/>
            <person name="Otillar R."/>
            <person name="Spatafora J.W."/>
            <person name="Yadav J.S."/>
            <person name="Aerts A."/>
            <person name="Benoit I."/>
            <person name="Boyd A."/>
            <person name="Carlson A."/>
            <person name="Copeland A."/>
            <person name="Coutinho P.M."/>
            <person name="de Vries R.P."/>
            <person name="Ferreira P."/>
            <person name="Findley K."/>
            <person name="Foster B."/>
            <person name="Gaskell J."/>
            <person name="Glotzer D."/>
            <person name="Gorecki P."/>
            <person name="Heitman J."/>
            <person name="Hesse C."/>
            <person name="Hori C."/>
            <person name="Igarashi K."/>
            <person name="Jurgens J.A."/>
            <person name="Kallen N."/>
            <person name="Kersten P."/>
            <person name="Kohler A."/>
            <person name="Kuees U."/>
            <person name="Kumar T.K.A."/>
            <person name="Kuo A."/>
            <person name="LaButti K."/>
            <person name="Larrondo L.F."/>
            <person name="Lindquist E."/>
            <person name="Ling A."/>
            <person name="Lombard V."/>
            <person name="Lucas S."/>
            <person name="Lundell T."/>
            <person name="Martin R."/>
            <person name="McLaughlin D.J."/>
            <person name="Morgenstern I."/>
            <person name="Morin E."/>
            <person name="Murat C."/>
            <person name="Nagy L.G."/>
            <person name="Nolan M."/>
            <person name="Ohm R.A."/>
            <person name="Patyshakuliyeva A."/>
            <person name="Rokas A."/>
            <person name="Ruiz-Duenas F.J."/>
            <person name="Sabat G."/>
            <person name="Salamov A."/>
            <person name="Samejima M."/>
            <person name="Schmutz J."/>
            <person name="Slot J.C."/>
            <person name="St John F."/>
            <person name="Stenlid J."/>
            <person name="Sun H."/>
            <person name="Sun S."/>
            <person name="Syed K."/>
            <person name="Tsang A."/>
            <person name="Wiebenga A."/>
            <person name="Young D."/>
            <person name="Pisabarro A."/>
            <person name="Eastwood D.C."/>
            <person name="Martin F."/>
            <person name="Cullen D."/>
            <person name="Grigoriev I.V."/>
            <person name="Hibbett D.S."/>
        </authorList>
    </citation>
    <scope>NUCLEOTIDE SEQUENCE [LARGE SCALE GENOMIC DNA]</scope>
    <source>
        <strain evidence="15 16">LYAD-421 SS1</strain>
    </source>
</reference>
<dbReference type="GeneID" id="18841229"/>
<dbReference type="InterPro" id="IPR019542">
    <property type="entry name" value="Enhancer_polycomb-like_N"/>
</dbReference>
<dbReference type="PROSITE" id="PS01359">
    <property type="entry name" value="ZF_PHD_1"/>
    <property type="match status" value="1"/>
</dbReference>
<feature type="compositionally biased region" description="Pro residues" evidence="10">
    <location>
        <begin position="644"/>
        <end position="655"/>
    </location>
</feature>
<proteinExistence type="predicted"/>
<dbReference type="Gene3D" id="2.30.30.140">
    <property type="match status" value="1"/>
</dbReference>
<dbReference type="InterPro" id="IPR036427">
    <property type="entry name" value="Bromodomain-like_sf"/>
</dbReference>
<feature type="compositionally biased region" description="Acidic residues" evidence="10">
    <location>
        <begin position="1372"/>
        <end position="1387"/>
    </location>
</feature>
<keyword evidence="2" id="KW-0479">Metal-binding</keyword>
<feature type="compositionally biased region" description="Low complexity" evidence="10">
    <location>
        <begin position="1092"/>
        <end position="1112"/>
    </location>
</feature>
<dbReference type="InterPro" id="IPR000313">
    <property type="entry name" value="PWWP_dom"/>
</dbReference>
<dbReference type="SUPFAM" id="SSF63748">
    <property type="entry name" value="Tudor/PWWP/MBT"/>
    <property type="match status" value="1"/>
</dbReference>